<dbReference type="GO" id="GO:0003677">
    <property type="term" value="F:DNA binding"/>
    <property type="evidence" value="ECO:0007669"/>
    <property type="project" value="InterPro"/>
</dbReference>
<keyword evidence="10" id="KW-1185">Reference proteome</keyword>
<dbReference type="InterPro" id="IPR008921">
    <property type="entry name" value="DNA_pol3_clamp-load_cplx_C"/>
</dbReference>
<dbReference type="SUPFAM" id="SSF52540">
    <property type="entry name" value="P-loop containing nucleoside triphosphate hydrolases"/>
    <property type="match status" value="1"/>
</dbReference>
<dbReference type="GO" id="GO:0009360">
    <property type="term" value="C:DNA polymerase III complex"/>
    <property type="evidence" value="ECO:0007669"/>
    <property type="project" value="TreeGrafter"/>
</dbReference>
<evidence type="ECO:0000256" key="1">
    <source>
        <dbReference type="ARBA" id="ARBA00012417"/>
    </source>
</evidence>
<dbReference type="KEGG" id="psai:C3B54_11796"/>
<dbReference type="InterPro" id="IPR048466">
    <property type="entry name" value="DNA_pol3_delta-like_C"/>
</dbReference>
<dbReference type="RefSeq" id="WP_104913340.1">
    <property type="nucleotide sequence ID" value="NZ_CP026923.1"/>
</dbReference>
<sequence>MAAKTQEVPWSGIREAPVILLTGPEAFLADRAVRALADRLRSVSPELEIVDIDASTAGSGEVSQGVSPSLFGEPRMVRVWGFEKATDGVLADVLDYLDSPDPAVTFIVRHSSGNRGKKALDVIKAHGGDWLVVTAHELKSDRDRAQFLRQEAQSLKVRLQPDAEQLLIDSLGSDLAELHAALSQLAGDLGEEATISRDIVSRYYGGRVETTSFELAELAIGGRRGDALIALRQALHAGVEPVLIIAALAHSLRQMARVGGSRGSVADVAKELGVQSWQVQRARSQLQGWDEVGLGVAIMEVAQTDAAIKGVGLQPDYALERVVDIVARRGQ</sequence>
<dbReference type="EMBL" id="CP026923">
    <property type="protein sequence ID" value="AVG23775.1"/>
    <property type="molecule type" value="Genomic_DNA"/>
</dbReference>
<evidence type="ECO:0000256" key="7">
    <source>
        <dbReference type="ARBA" id="ARBA00049244"/>
    </source>
</evidence>
<keyword evidence="5" id="KW-0239">DNA-directed DNA polymerase</keyword>
<dbReference type="InterPro" id="IPR005790">
    <property type="entry name" value="DNA_polIII_delta"/>
</dbReference>
<keyword evidence="2 9" id="KW-0808">Transferase</keyword>
<evidence type="ECO:0000313" key="9">
    <source>
        <dbReference type="EMBL" id="AVG23775.1"/>
    </source>
</evidence>
<keyword evidence="3 9" id="KW-0548">Nucleotidyltransferase</keyword>
<evidence type="ECO:0000256" key="4">
    <source>
        <dbReference type="ARBA" id="ARBA00022705"/>
    </source>
</evidence>
<evidence type="ECO:0000313" key="10">
    <source>
        <dbReference type="Proteomes" id="UP000243077"/>
    </source>
</evidence>
<evidence type="ECO:0000259" key="8">
    <source>
        <dbReference type="Pfam" id="PF21694"/>
    </source>
</evidence>
<dbReference type="SUPFAM" id="SSF48019">
    <property type="entry name" value="post-AAA+ oligomerization domain-like"/>
    <property type="match status" value="1"/>
</dbReference>
<evidence type="ECO:0000256" key="5">
    <source>
        <dbReference type="ARBA" id="ARBA00022932"/>
    </source>
</evidence>
<dbReference type="NCBIfam" id="TIGR01128">
    <property type="entry name" value="holA"/>
    <property type="match status" value="1"/>
</dbReference>
<feature type="domain" description="DNA polymerase III delta subunit-like C-terminal" evidence="8">
    <location>
        <begin position="210"/>
        <end position="321"/>
    </location>
</feature>
<name>A0A2L2BQ35_9MICO</name>
<evidence type="ECO:0000256" key="3">
    <source>
        <dbReference type="ARBA" id="ARBA00022695"/>
    </source>
</evidence>
<dbReference type="GO" id="GO:0003887">
    <property type="term" value="F:DNA-directed DNA polymerase activity"/>
    <property type="evidence" value="ECO:0007669"/>
    <property type="project" value="UniProtKB-KW"/>
</dbReference>
<dbReference type="AlphaFoldDB" id="A0A2L2BQ35"/>
<gene>
    <name evidence="9" type="ORF">C3B54_11796</name>
</gene>
<reference evidence="9 10" key="1">
    <citation type="submission" date="2018-02" db="EMBL/GenBank/DDBJ databases">
        <title>Complete genome of the streamlined marine actinobacterium Pontimonas salivibrio CL-TW6 adapted to coastal planktonic lifestype.</title>
        <authorList>
            <person name="Cho B.C."/>
            <person name="Hardies S.C."/>
            <person name="Jang G.I."/>
            <person name="Hwang C.Y."/>
        </authorList>
    </citation>
    <scope>NUCLEOTIDE SEQUENCE [LARGE SCALE GENOMIC DNA]</scope>
    <source>
        <strain evidence="9 10">CL-TW6</strain>
    </source>
</reference>
<evidence type="ECO:0000256" key="2">
    <source>
        <dbReference type="ARBA" id="ARBA00022679"/>
    </source>
</evidence>
<proteinExistence type="inferred from homology"/>
<dbReference type="Proteomes" id="UP000243077">
    <property type="component" value="Chromosome"/>
</dbReference>
<dbReference type="PANTHER" id="PTHR34388">
    <property type="entry name" value="DNA POLYMERASE III SUBUNIT DELTA"/>
    <property type="match status" value="1"/>
</dbReference>
<dbReference type="Gene3D" id="1.20.272.10">
    <property type="match status" value="1"/>
</dbReference>
<dbReference type="GO" id="GO:0006261">
    <property type="term" value="P:DNA-templated DNA replication"/>
    <property type="evidence" value="ECO:0007669"/>
    <property type="project" value="TreeGrafter"/>
</dbReference>
<organism evidence="9 10">
    <name type="scientific">Pontimonas salivibrio</name>
    <dbReference type="NCBI Taxonomy" id="1159327"/>
    <lineage>
        <taxon>Bacteria</taxon>
        <taxon>Bacillati</taxon>
        <taxon>Actinomycetota</taxon>
        <taxon>Actinomycetes</taxon>
        <taxon>Micrococcales</taxon>
        <taxon>Microbacteriaceae</taxon>
        <taxon>Pontimonas</taxon>
    </lineage>
</organism>
<keyword evidence="4" id="KW-0235">DNA replication</keyword>
<comment type="similarity">
    <text evidence="6">Belongs to the DNA polymerase HolA subunit family.</text>
</comment>
<evidence type="ECO:0000256" key="6">
    <source>
        <dbReference type="ARBA" id="ARBA00034754"/>
    </source>
</evidence>
<dbReference type="EC" id="2.7.7.7" evidence="1"/>
<protein>
    <recommendedName>
        <fullName evidence="1">DNA-directed DNA polymerase</fullName>
        <ecNumber evidence="1">2.7.7.7</ecNumber>
    </recommendedName>
</protein>
<accession>A0A2L2BQ35</accession>
<dbReference type="Pfam" id="PF21694">
    <property type="entry name" value="DNA_pol3_delta_C"/>
    <property type="match status" value="1"/>
</dbReference>
<comment type="catalytic activity">
    <reaction evidence="7">
        <text>DNA(n) + a 2'-deoxyribonucleoside 5'-triphosphate = DNA(n+1) + diphosphate</text>
        <dbReference type="Rhea" id="RHEA:22508"/>
        <dbReference type="Rhea" id="RHEA-COMP:17339"/>
        <dbReference type="Rhea" id="RHEA-COMP:17340"/>
        <dbReference type="ChEBI" id="CHEBI:33019"/>
        <dbReference type="ChEBI" id="CHEBI:61560"/>
        <dbReference type="ChEBI" id="CHEBI:173112"/>
        <dbReference type="EC" id="2.7.7.7"/>
    </reaction>
</comment>
<dbReference type="OrthoDB" id="8478864at2"/>
<dbReference type="Gene3D" id="3.40.50.300">
    <property type="entry name" value="P-loop containing nucleotide triphosphate hydrolases"/>
    <property type="match status" value="1"/>
</dbReference>
<dbReference type="PANTHER" id="PTHR34388:SF1">
    <property type="entry name" value="DNA POLYMERASE III SUBUNIT DELTA"/>
    <property type="match status" value="1"/>
</dbReference>
<dbReference type="InterPro" id="IPR027417">
    <property type="entry name" value="P-loop_NTPase"/>
</dbReference>